<sequence>MFVVIASNTMTEKRSRSSKFYRVKMERFLQNATRLVKQRRDRFYNFIMHRKSLQ</sequence>
<dbReference type="EMBL" id="JAHHIF010000038">
    <property type="protein sequence ID" value="MBW4547297.1"/>
    <property type="molecule type" value="Genomic_DNA"/>
</dbReference>
<evidence type="ECO:0000313" key="1">
    <source>
        <dbReference type="EMBL" id="MBW4547297.1"/>
    </source>
</evidence>
<gene>
    <name evidence="1" type="ORF">KME25_23090</name>
</gene>
<organism evidence="1 2">
    <name type="scientific">Symplocastrum torsivum CPER-KK1</name>
    <dbReference type="NCBI Taxonomy" id="450513"/>
    <lineage>
        <taxon>Bacteria</taxon>
        <taxon>Bacillati</taxon>
        <taxon>Cyanobacteriota</taxon>
        <taxon>Cyanophyceae</taxon>
        <taxon>Oscillatoriophycideae</taxon>
        <taxon>Oscillatoriales</taxon>
        <taxon>Microcoleaceae</taxon>
        <taxon>Symplocastrum</taxon>
    </lineage>
</organism>
<protein>
    <submittedName>
        <fullName evidence="1">Uncharacterized protein</fullName>
    </submittedName>
</protein>
<evidence type="ECO:0000313" key="2">
    <source>
        <dbReference type="Proteomes" id="UP000753908"/>
    </source>
</evidence>
<name>A0A951PP93_9CYAN</name>
<proteinExistence type="predicted"/>
<dbReference type="Proteomes" id="UP000753908">
    <property type="component" value="Unassembled WGS sequence"/>
</dbReference>
<reference evidence="1" key="1">
    <citation type="submission" date="2021-05" db="EMBL/GenBank/DDBJ databases">
        <authorList>
            <person name="Pietrasiak N."/>
            <person name="Ward R."/>
            <person name="Stajich J.E."/>
            <person name="Kurbessoian T."/>
        </authorList>
    </citation>
    <scope>NUCLEOTIDE SEQUENCE</scope>
    <source>
        <strain evidence="1">CPER-KK1</strain>
    </source>
</reference>
<accession>A0A951PP93</accession>
<dbReference type="AlphaFoldDB" id="A0A951PP93"/>
<comment type="caution">
    <text evidence="1">The sequence shown here is derived from an EMBL/GenBank/DDBJ whole genome shotgun (WGS) entry which is preliminary data.</text>
</comment>
<reference evidence="1" key="2">
    <citation type="journal article" date="2022" name="Microbiol. Resour. Announc.">
        <title>Metagenome Sequencing to Explore Phylogenomics of Terrestrial Cyanobacteria.</title>
        <authorList>
            <person name="Ward R.D."/>
            <person name="Stajich J.E."/>
            <person name="Johansen J.R."/>
            <person name="Huntemann M."/>
            <person name="Clum A."/>
            <person name="Foster B."/>
            <person name="Foster B."/>
            <person name="Roux S."/>
            <person name="Palaniappan K."/>
            <person name="Varghese N."/>
            <person name="Mukherjee S."/>
            <person name="Reddy T.B.K."/>
            <person name="Daum C."/>
            <person name="Copeland A."/>
            <person name="Chen I.A."/>
            <person name="Ivanova N.N."/>
            <person name="Kyrpides N.C."/>
            <person name="Shapiro N."/>
            <person name="Eloe-Fadrosh E.A."/>
            <person name="Pietrasiak N."/>
        </authorList>
    </citation>
    <scope>NUCLEOTIDE SEQUENCE</scope>
    <source>
        <strain evidence="1">CPER-KK1</strain>
    </source>
</reference>